<feature type="region of interest" description="Disordered" evidence="1">
    <location>
        <begin position="93"/>
        <end position="115"/>
    </location>
</feature>
<dbReference type="Pfam" id="PF10611">
    <property type="entry name" value="DUF2469"/>
    <property type="match status" value="1"/>
</dbReference>
<comment type="caution">
    <text evidence="2">The sequence shown here is derived from an EMBL/GenBank/DDBJ whole genome shotgun (WGS) entry which is preliminary data.</text>
</comment>
<evidence type="ECO:0000313" key="2">
    <source>
        <dbReference type="EMBL" id="OAV52186.1"/>
    </source>
</evidence>
<dbReference type="AlphaFoldDB" id="A0A1B7LVG4"/>
<name>A0A1B7LVG4_9MICC</name>
<dbReference type="InterPro" id="IPR019592">
    <property type="entry name" value="DUF2469"/>
</dbReference>
<dbReference type="OrthoDB" id="3213600at2"/>
<reference evidence="2 3" key="1">
    <citation type="submission" date="2016-04" db="EMBL/GenBank/DDBJ databases">
        <title>First whole genome shotgun sequence of the bacterium Enteractinococcus sp. strain UASWS1574.</title>
        <authorList>
            <person name="Crovadore J."/>
            <person name="Chablais R."/>
            <person name="Lefort F."/>
        </authorList>
    </citation>
    <scope>NUCLEOTIDE SEQUENCE [LARGE SCALE GENOMIC DNA]</scope>
    <source>
        <strain evidence="2 3">UASWS1574</strain>
    </source>
</reference>
<dbReference type="EMBL" id="LXEY01000110">
    <property type="protein sequence ID" value="OAV52186.1"/>
    <property type="molecule type" value="Genomic_DNA"/>
</dbReference>
<gene>
    <name evidence="2" type="ORF">A6F49_01000</name>
</gene>
<dbReference type="Proteomes" id="UP000078292">
    <property type="component" value="Unassembled WGS sequence"/>
</dbReference>
<protein>
    <submittedName>
        <fullName evidence="2">Protein often found in actinomycetes clustered with signal peptidase and/or RNaseHII</fullName>
    </submittedName>
</protein>
<accession>A0A1B7LVG4</accession>
<evidence type="ECO:0000256" key="1">
    <source>
        <dbReference type="SAM" id="MobiDB-lite"/>
    </source>
</evidence>
<evidence type="ECO:0000313" key="3">
    <source>
        <dbReference type="Proteomes" id="UP000078292"/>
    </source>
</evidence>
<dbReference type="RefSeq" id="WP_043055473.1">
    <property type="nucleotide sequence ID" value="NZ_LXEY01000110.1"/>
</dbReference>
<dbReference type="STRING" id="1837282.A6F49_01000"/>
<proteinExistence type="predicted"/>
<sequence length="115" mass="13623">MTDRDDELAHYAADQELNLYKEYRDVIGLFRYIVETDRRFYLANSVEVITHHETGDTYFELLLVDAWVWDVFRSSRFIQRARILSFRDVNIEELPSRDDPDMPADGPFVPPPPIE</sequence>
<keyword evidence="3" id="KW-1185">Reference proteome</keyword>
<organism evidence="2 3">
    <name type="scientific">Enteractinococcus helveticum</name>
    <dbReference type="NCBI Taxonomy" id="1837282"/>
    <lineage>
        <taxon>Bacteria</taxon>
        <taxon>Bacillati</taxon>
        <taxon>Actinomycetota</taxon>
        <taxon>Actinomycetes</taxon>
        <taxon>Micrococcales</taxon>
        <taxon>Micrococcaceae</taxon>
    </lineage>
</organism>